<proteinExistence type="predicted"/>
<dbReference type="InterPro" id="IPR055533">
    <property type="entry name" value="DUF7109"/>
</dbReference>
<dbReference type="AlphaFoldDB" id="A0A0K1YBD2"/>
<dbReference type="EMBL" id="KT322173">
    <property type="protein sequence ID" value="AKY04184.1"/>
    <property type="molecule type" value="Genomic_DNA"/>
</dbReference>
<protein>
    <submittedName>
        <fullName evidence="1">Uncharacterized protein</fullName>
    </submittedName>
</protein>
<evidence type="ECO:0000313" key="1">
    <source>
        <dbReference type="EMBL" id="AKY04184.1"/>
    </source>
</evidence>
<name>A0A0K1YBD2_9EURY</name>
<reference evidence="1" key="1">
    <citation type="journal article" date="2015" name="BMC Genomics">
        <title>Diversity of the cell-wall associated genomic island of the archaeon Haloquadratum walsbyi.</title>
        <authorList>
            <person name="Martin-Cuadrado A.B."/>
            <person name="Pasic L."/>
            <person name="Rodriguez-Valera F."/>
        </authorList>
    </citation>
    <scope>NUCLEOTIDE SEQUENCE</scope>
</reference>
<organism evidence="1">
    <name type="scientific">uncultured haloarchaeon</name>
    <dbReference type="NCBI Taxonomy" id="160804"/>
    <lineage>
        <taxon>Archaea</taxon>
        <taxon>Methanobacteriati</taxon>
        <taxon>Methanobacteriota</taxon>
        <taxon>Stenosarchaea group</taxon>
        <taxon>Halobacteria</taxon>
        <taxon>Halobacteriales</taxon>
        <taxon>Halobacteriaceae</taxon>
        <taxon>environmental samples</taxon>
    </lineage>
</organism>
<accession>A0A0K1YBD2</accession>
<dbReference type="Pfam" id="PF23421">
    <property type="entry name" value="DUF7109"/>
    <property type="match status" value="1"/>
</dbReference>
<sequence length="189" mass="21199">MTEEFISLDELAGIVDLFGTLTHDAVDTAIVEMAFRQGIEVESDTRQEMITTAINQYRLIIYPSTEDKMRSIQHPNEQSSDINSNIDETKLNRIAPGPTAFPTLPAHAEDLPRILETDGQAIDHEAATYAVINRLRDDTEQAITNNDIELMRYLRDVTYDIETWAGVATANDDLISDVRCRLDSALAKD</sequence>